<dbReference type="GO" id="GO:0030170">
    <property type="term" value="F:pyridoxal phosphate binding"/>
    <property type="evidence" value="ECO:0007669"/>
    <property type="project" value="TreeGrafter"/>
</dbReference>
<dbReference type="GO" id="GO:0008184">
    <property type="term" value="F:glycogen phosphorylase activity"/>
    <property type="evidence" value="ECO:0007669"/>
    <property type="project" value="InterPro"/>
</dbReference>
<comment type="catalytic activity">
    <reaction evidence="2">
        <text>[(1-&gt;4)-alpha-D-glucosyl](n) + phosphate = [(1-&gt;4)-alpha-D-glucosyl](n-1) + alpha-D-glucose 1-phosphate</text>
        <dbReference type="Rhea" id="RHEA:41732"/>
        <dbReference type="Rhea" id="RHEA-COMP:9584"/>
        <dbReference type="Rhea" id="RHEA-COMP:9586"/>
        <dbReference type="ChEBI" id="CHEBI:15444"/>
        <dbReference type="ChEBI" id="CHEBI:43474"/>
        <dbReference type="ChEBI" id="CHEBI:58601"/>
        <dbReference type="EC" id="2.4.1.1"/>
    </reaction>
</comment>
<comment type="cofactor">
    <cofactor evidence="2">
        <name>pyridoxal 5'-phosphate</name>
        <dbReference type="ChEBI" id="CHEBI:597326"/>
    </cofactor>
</comment>
<dbReference type="GO" id="GO:0005980">
    <property type="term" value="P:glycogen catabolic process"/>
    <property type="evidence" value="ECO:0007669"/>
    <property type="project" value="TreeGrafter"/>
</dbReference>
<evidence type="ECO:0000256" key="1">
    <source>
        <dbReference type="ARBA" id="ARBA00006047"/>
    </source>
</evidence>
<dbReference type="EMBL" id="OX465081">
    <property type="protein sequence ID" value="CAI9283694.1"/>
    <property type="molecule type" value="Genomic_DNA"/>
</dbReference>
<proteinExistence type="inferred from homology"/>
<keyword evidence="4" id="KW-1185">Reference proteome</keyword>
<dbReference type="AlphaFoldDB" id="A0AA35Z0Q8"/>
<comment type="similarity">
    <text evidence="1 2">Belongs to the glycogen phosphorylase family.</text>
</comment>
<name>A0AA35Z0Q8_LACSI</name>
<evidence type="ECO:0000313" key="4">
    <source>
        <dbReference type="Proteomes" id="UP001177003"/>
    </source>
</evidence>
<evidence type="ECO:0000313" key="3">
    <source>
        <dbReference type="EMBL" id="CAI9283694.1"/>
    </source>
</evidence>
<dbReference type="Gene3D" id="3.40.50.2000">
    <property type="entry name" value="Glycogen Phosphorylase B"/>
    <property type="match status" value="1"/>
</dbReference>
<comment type="function">
    <text evidence="2">Allosteric enzyme that catalyzes the rate-limiting step in glycogen catabolism, the phosphorolytic cleavage of glycogen to produce glucose-1-phosphate, and plays a central role in maintaining cellular and organismal glucose homeostasis.</text>
</comment>
<sequence length="147" mass="16903">MANKHRLAQYILKVIGETIDPNTLFDIRVKCIHEYKRQMLNILGAVYRYNKLSNSRPLGTGQRGEIYEISRERVAVILDSTEDNDQSAKPSIYWLLAKHVKHDFDTEAEDCYIAMQALSKVLKSVQPLIVYFPDSSLWLSRAVSKSN</sequence>
<keyword evidence="2" id="KW-0119">Carbohydrate metabolism</keyword>
<dbReference type="PANTHER" id="PTHR11468:SF4">
    <property type="entry name" value="ALPHA-GLUCAN PHOSPHORYLASE 2, CYTOSOLIC"/>
    <property type="match status" value="1"/>
</dbReference>
<dbReference type="PANTHER" id="PTHR11468">
    <property type="entry name" value="GLYCOGEN PHOSPHORYLASE"/>
    <property type="match status" value="1"/>
</dbReference>
<evidence type="ECO:0000256" key="2">
    <source>
        <dbReference type="RuleBase" id="RU000587"/>
    </source>
</evidence>
<dbReference type="InterPro" id="IPR000811">
    <property type="entry name" value="Glyco_trans_35"/>
</dbReference>
<gene>
    <name evidence="3" type="ORF">LSALG_LOCUS23273</name>
</gene>
<keyword evidence="2" id="KW-0808">Transferase</keyword>
<keyword evidence="2" id="KW-0328">Glycosyltransferase</keyword>
<reference evidence="3" key="1">
    <citation type="submission" date="2023-04" db="EMBL/GenBank/DDBJ databases">
        <authorList>
            <person name="Vijverberg K."/>
            <person name="Xiong W."/>
            <person name="Schranz E."/>
        </authorList>
    </citation>
    <scope>NUCLEOTIDE SEQUENCE</scope>
</reference>
<dbReference type="GO" id="GO:0005737">
    <property type="term" value="C:cytoplasm"/>
    <property type="evidence" value="ECO:0007669"/>
    <property type="project" value="TreeGrafter"/>
</dbReference>
<organism evidence="3 4">
    <name type="scientific">Lactuca saligna</name>
    <name type="common">Willowleaf lettuce</name>
    <dbReference type="NCBI Taxonomy" id="75948"/>
    <lineage>
        <taxon>Eukaryota</taxon>
        <taxon>Viridiplantae</taxon>
        <taxon>Streptophyta</taxon>
        <taxon>Embryophyta</taxon>
        <taxon>Tracheophyta</taxon>
        <taxon>Spermatophyta</taxon>
        <taxon>Magnoliopsida</taxon>
        <taxon>eudicotyledons</taxon>
        <taxon>Gunneridae</taxon>
        <taxon>Pentapetalae</taxon>
        <taxon>asterids</taxon>
        <taxon>campanulids</taxon>
        <taxon>Asterales</taxon>
        <taxon>Asteraceae</taxon>
        <taxon>Cichorioideae</taxon>
        <taxon>Cichorieae</taxon>
        <taxon>Lactucinae</taxon>
        <taxon>Lactuca</taxon>
    </lineage>
</organism>
<dbReference type="Pfam" id="PF00343">
    <property type="entry name" value="Phosphorylase"/>
    <property type="match status" value="1"/>
</dbReference>
<accession>A0AA35Z0Q8</accession>
<protein>
    <recommendedName>
        <fullName evidence="2">Alpha-1,4 glucan phosphorylase</fullName>
        <ecNumber evidence="2">2.4.1.1</ecNumber>
    </recommendedName>
</protein>
<dbReference type="Proteomes" id="UP001177003">
    <property type="component" value="Chromosome 5"/>
</dbReference>
<keyword evidence="2" id="KW-0663">Pyridoxal phosphate</keyword>
<dbReference type="EC" id="2.4.1.1" evidence="2"/>
<dbReference type="SUPFAM" id="SSF53756">
    <property type="entry name" value="UDP-Glycosyltransferase/glycogen phosphorylase"/>
    <property type="match status" value="1"/>
</dbReference>